<evidence type="ECO:0000256" key="2">
    <source>
        <dbReference type="ARBA" id="ARBA00022112"/>
    </source>
</evidence>
<dbReference type="EMBL" id="CP038013">
    <property type="protein sequence ID" value="QBQ07891.1"/>
    <property type="molecule type" value="Genomic_DNA"/>
</dbReference>
<dbReference type="OrthoDB" id="9792792at2"/>
<dbReference type="InterPro" id="IPR036069">
    <property type="entry name" value="DUF34/NIF3_sf"/>
</dbReference>
<dbReference type="GO" id="GO:0005737">
    <property type="term" value="C:cytoplasm"/>
    <property type="evidence" value="ECO:0007669"/>
    <property type="project" value="TreeGrafter"/>
</dbReference>
<dbReference type="SUPFAM" id="SSF102705">
    <property type="entry name" value="NIF3 (NGG1p interacting factor 3)-like"/>
    <property type="match status" value="1"/>
</dbReference>
<dbReference type="FunFam" id="3.40.1390.30:FF:000001">
    <property type="entry name" value="GTP cyclohydrolase 1 type 2"/>
    <property type="match status" value="1"/>
</dbReference>
<keyword evidence="6" id="KW-1185">Reference proteome</keyword>
<organism evidence="5 6">
    <name type="scientific">Spiroplasma gladiatoris</name>
    <dbReference type="NCBI Taxonomy" id="2143"/>
    <lineage>
        <taxon>Bacteria</taxon>
        <taxon>Bacillati</taxon>
        <taxon>Mycoplasmatota</taxon>
        <taxon>Mollicutes</taxon>
        <taxon>Entomoplasmatales</taxon>
        <taxon>Spiroplasmataceae</taxon>
        <taxon>Spiroplasma</taxon>
    </lineage>
</organism>
<dbReference type="KEGG" id="sgq:SGLAD_v1c06920"/>
<name>A0A4P7AI88_9MOLU</name>
<dbReference type="PANTHER" id="PTHR13799:SF14">
    <property type="entry name" value="GTP CYCLOHYDROLASE 1 TYPE 2 HOMOLOG"/>
    <property type="match status" value="1"/>
</dbReference>
<protein>
    <recommendedName>
        <fullName evidence="2">GTP cyclohydrolase 1 type 2 homolog</fullName>
    </recommendedName>
</protein>
<dbReference type="Pfam" id="PF01784">
    <property type="entry name" value="DUF34_NIF3"/>
    <property type="match status" value="1"/>
</dbReference>
<dbReference type="Proteomes" id="UP000294309">
    <property type="component" value="Chromosome"/>
</dbReference>
<comment type="similarity">
    <text evidence="1">Belongs to the GTP cyclohydrolase I type 2/NIF3 family.</text>
</comment>
<evidence type="ECO:0000313" key="6">
    <source>
        <dbReference type="Proteomes" id="UP000294309"/>
    </source>
</evidence>
<gene>
    <name evidence="5" type="ORF">SGLAD_v1c06920</name>
</gene>
<reference evidence="5 6" key="1">
    <citation type="submission" date="2019-03" db="EMBL/GenBank/DDBJ databases">
        <title>Complete genome sequence of Spiroplasma gladiatoris TG-1 (DSM 22552).</title>
        <authorList>
            <person name="Lin Y.-C."/>
            <person name="Chou L."/>
            <person name="Kuo C.-H."/>
        </authorList>
    </citation>
    <scope>NUCLEOTIDE SEQUENCE [LARGE SCALE GENOMIC DNA]</scope>
    <source>
        <strain evidence="5 6">TG-1</strain>
    </source>
</reference>
<evidence type="ECO:0000313" key="5">
    <source>
        <dbReference type="EMBL" id="QBQ07891.1"/>
    </source>
</evidence>
<feature type="binding site" evidence="4">
    <location>
        <position position="231"/>
    </location>
    <ligand>
        <name>a divalent metal cation</name>
        <dbReference type="ChEBI" id="CHEBI:60240"/>
        <label>1</label>
    </ligand>
</feature>
<dbReference type="GO" id="GO:0046872">
    <property type="term" value="F:metal ion binding"/>
    <property type="evidence" value="ECO:0007669"/>
    <property type="project" value="UniProtKB-KW"/>
</dbReference>
<dbReference type="RefSeq" id="WP_134297670.1">
    <property type="nucleotide sequence ID" value="NZ_CP038013.1"/>
</dbReference>
<dbReference type="Gene3D" id="3.40.1390.30">
    <property type="entry name" value="NIF3 (NGG1p interacting factor 3)-like"/>
    <property type="match status" value="2"/>
</dbReference>
<dbReference type="AlphaFoldDB" id="A0A4P7AI88"/>
<proteinExistence type="inferred from homology"/>
<dbReference type="InterPro" id="IPR002678">
    <property type="entry name" value="DUF34/NIF3"/>
</dbReference>
<evidence type="ECO:0000256" key="4">
    <source>
        <dbReference type="PIRSR" id="PIRSR602678-1"/>
    </source>
</evidence>
<keyword evidence="3 4" id="KW-0479">Metal-binding</keyword>
<feature type="binding site" evidence="4">
    <location>
        <position position="73"/>
    </location>
    <ligand>
        <name>a divalent metal cation</name>
        <dbReference type="ChEBI" id="CHEBI:60240"/>
        <label>1</label>
    </ligand>
</feature>
<dbReference type="PANTHER" id="PTHR13799">
    <property type="entry name" value="NGG1 INTERACTING FACTOR 3"/>
    <property type="match status" value="1"/>
</dbReference>
<evidence type="ECO:0000256" key="1">
    <source>
        <dbReference type="ARBA" id="ARBA00006964"/>
    </source>
</evidence>
<evidence type="ECO:0000256" key="3">
    <source>
        <dbReference type="ARBA" id="ARBA00022723"/>
    </source>
</evidence>
<accession>A0A4P7AI88</accession>
<feature type="binding site" evidence="4">
    <location>
        <position position="228"/>
    </location>
    <ligand>
        <name>a divalent metal cation</name>
        <dbReference type="ChEBI" id="CHEBI:60240"/>
        <label>1</label>
    </ligand>
</feature>
<feature type="binding site" evidence="4">
    <location>
        <position position="111"/>
    </location>
    <ligand>
        <name>a divalent metal cation</name>
        <dbReference type="ChEBI" id="CHEBI:60240"/>
        <label>1</label>
    </ligand>
</feature>
<sequence>MSKIKTTDIVKYLKDLFPIEEIPEWDRVGFQIEEVYGLASQDTVDKILVCLDLTKEALNKAIEIKANLIITKHPFIFNEKEQELNNPAKKAMYELLIEKEIQVYSIHTNYDSSNNNNLMDLIFSQFNIEKYKKVGEVNEGYKITLLSEMVLEDVVAKMKFIFGKPNCLLSRNANLDKLIKRFYITPGAGASCMIFEQLSGEVFITGEAKWNEWLYADQNDNTMLGLGHYMENHFIDDIASKINKTYGDSIVVVPYDIKNTFKYI</sequence>